<dbReference type="InterPro" id="IPR001173">
    <property type="entry name" value="Glyco_trans_2-like"/>
</dbReference>
<organism evidence="6 7">
    <name type="scientific">Candidatus Enterocloster excrementipullorum</name>
    <dbReference type="NCBI Taxonomy" id="2838559"/>
    <lineage>
        <taxon>Bacteria</taxon>
        <taxon>Bacillati</taxon>
        <taxon>Bacillota</taxon>
        <taxon>Clostridia</taxon>
        <taxon>Lachnospirales</taxon>
        <taxon>Lachnospiraceae</taxon>
        <taxon>Enterocloster</taxon>
    </lineage>
</organism>
<dbReference type="AlphaFoldDB" id="A0A9D2SJ20"/>
<evidence type="ECO:0000256" key="2">
    <source>
        <dbReference type="ARBA" id="ARBA00006739"/>
    </source>
</evidence>
<dbReference type="EC" id="2.4.-.-" evidence="6"/>
<name>A0A9D2SJ20_9FIRM</name>
<dbReference type="Gene3D" id="3.90.550.10">
    <property type="entry name" value="Spore Coat Polysaccharide Biosynthesis Protein SpsA, Chain A"/>
    <property type="match status" value="1"/>
</dbReference>
<reference evidence="6" key="1">
    <citation type="journal article" date="2021" name="PeerJ">
        <title>Extensive microbial diversity within the chicken gut microbiome revealed by metagenomics and culture.</title>
        <authorList>
            <person name="Gilroy R."/>
            <person name="Ravi A."/>
            <person name="Getino M."/>
            <person name="Pursley I."/>
            <person name="Horton D.L."/>
            <person name="Alikhan N.F."/>
            <person name="Baker D."/>
            <person name="Gharbi K."/>
            <person name="Hall N."/>
            <person name="Watson M."/>
            <person name="Adriaenssens E.M."/>
            <person name="Foster-Nyarko E."/>
            <person name="Jarju S."/>
            <person name="Secka A."/>
            <person name="Antonio M."/>
            <person name="Oren A."/>
            <person name="Chaudhuri R.R."/>
            <person name="La Ragione R."/>
            <person name="Hildebrand F."/>
            <person name="Pallen M.J."/>
        </authorList>
    </citation>
    <scope>NUCLEOTIDE SEQUENCE</scope>
    <source>
        <strain evidence="6">CHK180-15479</strain>
    </source>
</reference>
<evidence type="ECO:0000256" key="1">
    <source>
        <dbReference type="ARBA" id="ARBA00004776"/>
    </source>
</evidence>
<dbReference type="InterPro" id="IPR029044">
    <property type="entry name" value="Nucleotide-diphossugar_trans"/>
</dbReference>
<keyword evidence="3 6" id="KW-0328">Glycosyltransferase</keyword>
<comment type="similarity">
    <text evidence="2">Belongs to the glycosyltransferase 2 family.</text>
</comment>
<feature type="domain" description="Glycosyltransferase 2-like" evidence="5">
    <location>
        <begin position="28"/>
        <end position="145"/>
    </location>
</feature>
<comment type="pathway">
    <text evidence="1">Cell wall biogenesis; cell wall polysaccharide biosynthesis.</text>
</comment>
<evidence type="ECO:0000313" key="6">
    <source>
        <dbReference type="EMBL" id="HJC07177.1"/>
    </source>
</evidence>
<sequence>MDKICCIILNYNDAHTTLALAGELSGSRCLSDILVVDNHSSDDSWEQLAVLKADRTSRGKQQDAGPEEKGPAVHLIRTGHNGGYGAGNQAGIDYAMEHLSPDYIVIANPDIHVSDACILRVKEALVQQKNAAAASALVRSPEGKRLFSYWDLLPMWKDLLDTEPFCRRIFKPWLITPVGRLPRGADGRSRVVGALPGSFFMLKMCCFSRREAGSLFDKNIFLYYEEKVLGRKLQSMGLVELLVGDVSYVHAHSVSVDKSLRTMAAKQKILHRSKLYYYKNYLGAGPVRLAAARLFLGLVLGEVWILTGGWRKG</sequence>
<evidence type="ECO:0000256" key="3">
    <source>
        <dbReference type="ARBA" id="ARBA00022676"/>
    </source>
</evidence>
<protein>
    <submittedName>
        <fullName evidence="6">Glycosyltransferase</fullName>
        <ecNumber evidence="6">2.4.-.-</ecNumber>
    </submittedName>
</protein>
<evidence type="ECO:0000256" key="4">
    <source>
        <dbReference type="ARBA" id="ARBA00022679"/>
    </source>
</evidence>
<dbReference type="GO" id="GO:0016757">
    <property type="term" value="F:glycosyltransferase activity"/>
    <property type="evidence" value="ECO:0007669"/>
    <property type="project" value="UniProtKB-KW"/>
</dbReference>
<evidence type="ECO:0000259" key="5">
    <source>
        <dbReference type="Pfam" id="PF00535"/>
    </source>
</evidence>
<gene>
    <name evidence="6" type="ORF">H9704_13715</name>
</gene>
<proteinExistence type="inferred from homology"/>
<dbReference type="PANTHER" id="PTHR43179">
    <property type="entry name" value="RHAMNOSYLTRANSFERASE WBBL"/>
    <property type="match status" value="1"/>
</dbReference>
<comment type="caution">
    <text evidence="6">The sequence shown here is derived from an EMBL/GenBank/DDBJ whole genome shotgun (WGS) entry which is preliminary data.</text>
</comment>
<keyword evidence="4 6" id="KW-0808">Transferase</keyword>
<reference evidence="6" key="2">
    <citation type="submission" date="2021-04" db="EMBL/GenBank/DDBJ databases">
        <authorList>
            <person name="Gilroy R."/>
        </authorList>
    </citation>
    <scope>NUCLEOTIDE SEQUENCE</scope>
    <source>
        <strain evidence="6">CHK180-15479</strain>
    </source>
</reference>
<dbReference type="Proteomes" id="UP000823910">
    <property type="component" value="Unassembled WGS sequence"/>
</dbReference>
<dbReference type="SUPFAM" id="SSF53448">
    <property type="entry name" value="Nucleotide-diphospho-sugar transferases"/>
    <property type="match status" value="1"/>
</dbReference>
<dbReference type="Pfam" id="PF00535">
    <property type="entry name" value="Glycos_transf_2"/>
    <property type="match status" value="1"/>
</dbReference>
<dbReference type="PANTHER" id="PTHR43179:SF12">
    <property type="entry name" value="GALACTOFURANOSYLTRANSFERASE GLFT2"/>
    <property type="match status" value="1"/>
</dbReference>
<dbReference type="EMBL" id="DWWT01000075">
    <property type="protein sequence ID" value="HJC07177.1"/>
    <property type="molecule type" value="Genomic_DNA"/>
</dbReference>
<evidence type="ECO:0000313" key="7">
    <source>
        <dbReference type="Proteomes" id="UP000823910"/>
    </source>
</evidence>
<accession>A0A9D2SJ20</accession>